<dbReference type="GO" id="GO:0016887">
    <property type="term" value="F:ATP hydrolysis activity"/>
    <property type="evidence" value="ECO:0007669"/>
    <property type="project" value="RHEA"/>
</dbReference>
<feature type="binding site" evidence="11">
    <location>
        <position position="194"/>
    </location>
    <ligand>
        <name>[4Fe-4S] cluster</name>
        <dbReference type="ChEBI" id="CHEBI:49883"/>
    </ligand>
</feature>
<dbReference type="GO" id="GO:0009432">
    <property type="term" value="P:SOS response"/>
    <property type="evidence" value="ECO:0007669"/>
    <property type="project" value="TreeGrafter"/>
</dbReference>
<comment type="function">
    <text evidence="11">DNA-dependent ATPase and 5'-3' DNA helicase. Unwinds D-loops, R-loops, forked DNA and G-quadruplex DNA.</text>
</comment>
<dbReference type="EC" id="5.6.2.3" evidence="11"/>
<evidence type="ECO:0000256" key="5">
    <source>
        <dbReference type="ARBA" id="ARBA00022806"/>
    </source>
</evidence>
<dbReference type="Gene3D" id="3.40.50.300">
    <property type="entry name" value="P-loop containing nucleotide triphosphate hydrolases"/>
    <property type="match status" value="2"/>
</dbReference>
<keyword evidence="2 11" id="KW-0479">Metal-binding</keyword>
<dbReference type="AlphaFoldDB" id="A0A2A5JN91"/>
<evidence type="ECO:0000256" key="1">
    <source>
        <dbReference type="ARBA" id="ARBA00022485"/>
    </source>
</evidence>
<gene>
    <name evidence="11" type="primary">dinG</name>
    <name evidence="13" type="ORF">CEX98_14915</name>
</gene>
<evidence type="ECO:0000256" key="3">
    <source>
        <dbReference type="ARBA" id="ARBA00022741"/>
    </source>
</evidence>
<feature type="domain" description="Helicase ATP-binding" evidence="12">
    <location>
        <begin position="16"/>
        <end position="302"/>
    </location>
</feature>
<keyword evidence="6 11" id="KW-0067">ATP-binding</keyword>
<comment type="similarity">
    <text evidence="11">Belongs to the helicase family. DinG subfamily. Type 1 sub-subfamily.</text>
</comment>
<comment type="cofactor">
    <cofactor evidence="11">
        <name>[4Fe-4S] cluster</name>
        <dbReference type="ChEBI" id="CHEBI:49883"/>
    </cofactor>
    <text evidence="11">Binds 1 [4Fe-4S] cluster.</text>
</comment>
<dbReference type="SMART" id="SM00491">
    <property type="entry name" value="HELICc2"/>
    <property type="match status" value="1"/>
</dbReference>
<dbReference type="InterPro" id="IPR006555">
    <property type="entry name" value="ATP-dep_Helicase_C"/>
</dbReference>
<dbReference type="InterPro" id="IPR014013">
    <property type="entry name" value="Helic_SF1/SF2_ATP-bd_DinG/Rad3"/>
</dbReference>
<accession>A0A2A5JN91</accession>
<keyword evidence="3 11" id="KW-0547">Nucleotide-binding</keyword>
<protein>
    <recommendedName>
        <fullName evidence="11">ATP-dependent DNA helicase DinG</fullName>
        <ecNumber evidence="11">5.6.2.3</ecNumber>
    </recommendedName>
    <alternativeName>
        <fullName evidence="11">DNA 5'-3' helicase DinG</fullName>
    </alternativeName>
</protein>
<sequence>MLSDKLKKTIRQAHQQVASALDGFRPRPSQNYLVAEIAKTLSGDYHRTQRICVIEAGTGTGKSLAYLLGALPVALASKKKLVISTATVALQEQLINKELPFLKEHSGIDFKFDLVKGRQRYICVQKLMAAVSDDEMQLSMMPTTNSPLSKMEQSCLRELALAYQEKRWQGDRDSWEDTIPDKVWNLIACDKHACQRQLKSHHLCPFHLARQKIAQMDVLVINHALLLADLELGGGTILPEPEETFYVIDEAHHLPHITRDFSSAAATIKGTIEWLEKLLKFSGKMANTVVSQKAIGQNFKLNDAANDAAKYLKSVRDILDQSDFTYNDDDTYRFSHGEVPESLTEKAKDIADATQDALRCLTKMHDALSGDVSDGDVQAFLADPLLVESGQYINRLEQLNKLWFSYAKKGENVPHARWIKRLEYKNHHDHLLCDCPIEVGYYLKDNLWRECAGAVLCSATLSALGTFDHFAHESGLAKEPGVKYIKADSPFDYPKQATLHLPKTQTDPTDRAFSDYLADALPDYLDTSKANLVLFASYWQMNHVVEKLRSKKLNILVQGELSRDALLTRHKANIDLGRGSILFGTQSLSEGLDLPGKYLENLIVTKIPFAVPTSPIEEAQAEFIQSKGGNPFLSITVPDAAKKLVQSCGRLLRKESDSGRITILDRRLVTKRYGKAMLDTLPPYKRQID</sequence>
<feature type="binding site" evidence="11">
    <location>
        <position position="123"/>
    </location>
    <ligand>
        <name>[4Fe-4S] cluster</name>
        <dbReference type="ChEBI" id="CHEBI:49883"/>
    </ligand>
</feature>
<evidence type="ECO:0000313" key="13">
    <source>
        <dbReference type="EMBL" id="PCK30913.1"/>
    </source>
</evidence>
<evidence type="ECO:0000256" key="2">
    <source>
        <dbReference type="ARBA" id="ARBA00022723"/>
    </source>
</evidence>
<dbReference type="PANTHER" id="PTHR11472:SF59">
    <property type="entry name" value="ATP-DEPENDENT DNA HELICASE DING"/>
    <property type="match status" value="1"/>
</dbReference>
<comment type="caution">
    <text evidence="11">Lacks conserved residue(s) required for the propagation of feature annotation.</text>
</comment>
<evidence type="ECO:0000256" key="10">
    <source>
        <dbReference type="ARBA" id="ARBA00023235"/>
    </source>
</evidence>
<dbReference type="InterPro" id="IPR010614">
    <property type="entry name" value="RAD3-like_helicase_DEAD"/>
</dbReference>
<name>A0A2A5JN91_PSEO7</name>
<evidence type="ECO:0000256" key="9">
    <source>
        <dbReference type="ARBA" id="ARBA00023125"/>
    </source>
</evidence>
<evidence type="ECO:0000256" key="6">
    <source>
        <dbReference type="ARBA" id="ARBA00022840"/>
    </source>
</evidence>
<dbReference type="Proteomes" id="UP000228621">
    <property type="component" value="Unassembled WGS sequence"/>
</dbReference>
<dbReference type="InterPro" id="IPR027417">
    <property type="entry name" value="P-loop_NTPase"/>
</dbReference>
<keyword evidence="14" id="KW-1185">Reference proteome</keyword>
<evidence type="ECO:0000313" key="14">
    <source>
        <dbReference type="Proteomes" id="UP000228621"/>
    </source>
</evidence>
<dbReference type="InterPro" id="IPR039000">
    <property type="entry name" value="DinG_proteobact"/>
</dbReference>
<evidence type="ECO:0000256" key="4">
    <source>
        <dbReference type="ARBA" id="ARBA00022801"/>
    </source>
</evidence>
<evidence type="ECO:0000259" key="12">
    <source>
        <dbReference type="PROSITE" id="PS51193"/>
    </source>
</evidence>
<dbReference type="GO" id="GO:0033677">
    <property type="term" value="F:DNA/RNA helicase activity"/>
    <property type="evidence" value="ECO:0007669"/>
    <property type="project" value="TreeGrafter"/>
</dbReference>
<keyword evidence="4 11" id="KW-0378">Hydrolase</keyword>
<dbReference type="Pfam" id="PF06733">
    <property type="entry name" value="DEAD_2"/>
    <property type="match status" value="1"/>
</dbReference>
<reference evidence="14" key="1">
    <citation type="journal article" date="2019" name="Genome Announc.">
        <title>Draft Genome Sequence of Pseudoalteromonas piscicida Strain 36Y ROTHPW, an Hypersaline Seawater Isolate from the South Coast of Sonora, Mexico.</title>
        <authorList>
            <person name="Sanchez-Diaz R."/>
            <person name="Molina-Garza Z.J."/>
            <person name="Cruz-Suarez L.E."/>
            <person name="Selvin J."/>
            <person name="Kiran G.S."/>
            <person name="Ibarra-Gamez J.C."/>
            <person name="Gomez-Gil B."/>
            <person name="Galaviz-Silva L."/>
        </authorList>
    </citation>
    <scope>NUCLEOTIDE SEQUENCE [LARGE SCALE GENOMIC DNA]</scope>
    <source>
        <strain evidence="14">36Y_RITHPW</strain>
    </source>
</reference>
<dbReference type="NCBIfam" id="NF008729">
    <property type="entry name" value="PRK11747.1"/>
    <property type="match status" value="1"/>
</dbReference>
<dbReference type="RefSeq" id="WP_099642851.1">
    <property type="nucleotide sequence ID" value="NZ_NKHF01000068.1"/>
</dbReference>
<dbReference type="SUPFAM" id="SSF52540">
    <property type="entry name" value="P-loop containing nucleoside triphosphate hydrolases"/>
    <property type="match status" value="2"/>
</dbReference>
<dbReference type="PANTHER" id="PTHR11472">
    <property type="entry name" value="DNA REPAIR DEAD HELICASE RAD3/XP-D SUBFAMILY MEMBER"/>
    <property type="match status" value="1"/>
</dbReference>
<dbReference type="OrthoDB" id="9805194at2"/>
<dbReference type="GO" id="GO:0006281">
    <property type="term" value="P:DNA repair"/>
    <property type="evidence" value="ECO:0007669"/>
    <property type="project" value="TreeGrafter"/>
</dbReference>
<comment type="catalytic activity">
    <reaction evidence="11">
        <text>ATP + H2O = ADP + phosphate + H(+)</text>
        <dbReference type="Rhea" id="RHEA:13065"/>
        <dbReference type="ChEBI" id="CHEBI:15377"/>
        <dbReference type="ChEBI" id="CHEBI:15378"/>
        <dbReference type="ChEBI" id="CHEBI:30616"/>
        <dbReference type="ChEBI" id="CHEBI:43474"/>
        <dbReference type="ChEBI" id="CHEBI:456216"/>
        <dbReference type="EC" id="5.6.2.3"/>
    </reaction>
</comment>
<dbReference type="Pfam" id="PF13307">
    <property type="entry name" value="Helicase_C_2"/>
    <property type="match status" value="1"/>
</dbReference>
<dbReference type="GO" id="GO:0043139">
    <property type="term" value="F:5'-3' DNA helicase activity"/>
    <property type="evidence" value="ECO:0007669"/>
    <property type="project" value="UniProtKB-UniRule"/>
</dbReference>
<proteinExistence type="inferred from homology"/>
<keyword evidence="7 11" id="KW-0408">Iron</keyword>
<evidence type="ECO:0000256" key="7">
    <source>
        <dbReference type="ARBA" id="ARBA00023004"/>
    </source>
</evidence>
<dbReference type="GO" id="GO:0046872">
    <property type="term" value="F:metal ion binding"/>
    <property type="evidence" value="ECO:0007669"/>
    <property type="project" value="UniProtKB-KW"/>
</dbReference>
<keyword evidence="9 11" id="KW-0238">DNA-binding</keyword>
<dbReference type="EMBL" id="NKHF01000068">
    <property type="protein sequence ID" value="PCK30913.1"/>
    <property type="molecule type" value="Genomic_DNA"/>
</dbReference>
<dbReference type="InterPro" id="IPR045028">
    <property type="entry name" value="DinG/Rad3-like"/>
</dbReference>
<keyword evidence="10 11" id="KW-0413">Isomerase</keyword>
<feature type="binding site" evidence="11">
    <location>
        <position position="204"/>
    </location>
    <ligand>
        <name>[4Fe-4S] cluster</name>
        <dbReference type="ChEBI" id="CHEBI:49883"/>
    </ligand>
</feature>
<keyword evidence="5 11" id="KW-0347">Helicase</keyword>
<dbReference type="GO" id="GO:0003677">
    <property type="term" value="F:DNA binding"/>
    <property type="evidence" value="ECO:0007669"/>
    <property type="project" value="UniProtKB-UniRule"/>
</dbReference>
<dbReference type="PROSITE" id="PS51193">
    <property type="entry name" value="HELICASE_ATP_BIND_2"/>
    <property type="match status" value="1"/>
</dbReference>
<organism evidence="13 14">
    <name type="scientific">Pseudoalteromonas piscicida</name>
    <dbReference type="NCBI Taxonomy" id="43662"/>
    <lineage>
        <taxon>Bacteria</taxon>
        <taxon>Pseudomonadati</taxon>
        <taxon>Pseudomonadota</taxon>
        <taxon>Gammaproteobacteria</taxon>
        <taxon>Alteromonadales</taxon>
        <taxon>Pseudoalteromonadaceae</taxon>
        <taxon>Pseudoalteromonas</taxon>
    </lineage>
</organism>
<dbReference type="GO" id="GO:0051539">
    <property type="term" value="F:4 iron, 4 sulfur cluster binding"/>
    <property type="evidence" value="ECO:0007669"/>
    <property type="project" value="UniProtKB-UniRule"/>
</dbReference>
<evidence type="ECO:0000256" key="8">
    <source>
        <dbReference type="ARBA" id="ARBA00023014"/>
    </source>
</evidence>
<keyword evidence="8 11" id="KW-0411">Iron-sulfur</keyword>
<dbReference type="GO" id="GO:0005524">
    <property type="term" value="F:ATP binding"/>
    <property type="evidence" value="ECO:0007669"/>
    <property type="project" value="UniProtKB-UniRule"/>
</dbReference>
<evidence type="ECO:0000256" key="11">
    <source>
        <dbReference type="HAMAP-Rule" id="MF_02205"/>
    </source>
</evidence>
<dbReference type="HAMAP" id="MF_02205">
    <property type="entry name" value="DinG_proteobact"/>
    <property type="match status" value="1"/>
</dbReference>
<comment type="caution">
    <text evidence="13">The sequence shown here is derived from an EMBL/GenBank/DDBJ whole genome shotgun (WGS) entry which is preliminary data.</text>
</comment>
<keyword evidence="1 11" id="KW-0004">4Fe-4S</keyword>